<evidence type="ECO:0000256" key="5">
    <source>
        <dbReference type="ARBA" id="ARBA00022741"/>
    </source>
</evidence>
<gene>
    <name evidence="14" type="primary">apxIB_1</name>
    <name evidence="14" type="ORF">ERS852457_00780</name>
</gene>
<dbReference type="Pfam" id="PF03412">
    <property type="entry name" value="Peptidase_C39"/>
    <property type="match status" value="1"/>
</dbReference>
<feature type="domain" description="ABC transporter" evidence="11">
    <location>
        <begin position="474"/>
        <end position="710"/>
    </location>
</feature>
<evidence type="ECO:0000256" key="10">
    <source>
        <dbReference type="SAM" id="Phobius"/>
    </source>
</evidence>
<feature type="transmembrane region" description="Helical" evidence="10">
    <location>
        <begin position="297"/>
        <end position="316"/>
    </location>
</feature>
<evidence type="ECO:0000256" key="4">
    <source>
        <dbReference type="ARBA" id="ARBA00022692"/>
    </source>
</evidence>
<proteinExistence type="predicted"/>
<dbReference type="GO" id="GO:0005886">
    <property type="term" value="C:plasma membrane"/>
    <property type="evidence" value="ECO:0007669"/>
    <property type="project" value="UniProtKB-SubCell"/>
</dbReference>
<dbReference type="InterPro" id="IPR003593">
    <property type="entry name" value="AAA+_ATPase"/>
</dbReference>
<dbReference type="PANTHER" id="PTHR43394">
    <property type="entry name" value="ATP-DEPENDENT PERMEASE MDL1, MITOCHONDRIAL"/>
    <property type="match status" value="1"/>
</dbReference>
<dbReference type="Proteomes" id="UP000095333">
    <property type="component" value="Unassembled WGS sequence"/>
</dbReference>
<dbReference type="Pfam" id="PF00005">
    <property type="entry name" value="ABC_tran"/>
    <property type="match status" value="1"/>
</dbReference>
<keyword evidence="8 10" id="KW-1133">Transmembrane helix</keyword>
<dbReference type="InterPro" id="IPR011527">
    <property type="entry name" value="ABC1_TM_dom"/>
</dbReference>
<accession>A0A173ZIQ7</accession>
<dbReference type="PANTHER" id="PTHR43394:SF1">
    <property type="entry name" value="ATP-BINDING CASSETTE SUB-FAMILY B MEMBER 10, MITOCHONDRIAL"/>
    <property type="match status" value="1"/>
</dbReference>
<dbReference type="SUPFAM" id="SSF90123">
    <property type="entry name" value="ABC transporter transmembrane region"/>
    <property type="match status" value="1"/>
</dbReference>
<evidence type="ECO:0000256" key="2">
    <source>
        <dbReference type="ARBA" id="ARBA00022448"/>
    </source>
</evidence>
<keyword evidence="3" id="KW-1003">Cell membrane</keyword>
<feature type="domain" description="ABC transmembrane type-1" evidence="12">
    <location>
        <begin position="160"/>
        <end position="440"/>
    </location>
</feature>
<evidence type="ECO:0000256" key="3">
    <source>
        <dbReference type="ARBA" id="ARBA00022475"/>
    </source>
</evidence>
<evidence type="ECO:0000313" key="15">
    <source>
        <dbReference type="Proteomes" id="UP000095333"/>
    </source>
</evidence>
<dbReference type="SUPFAM" id="SSF52540">
    <property type="entry name" value="P-loop containing nucleoside triphosphate hydrolases"/>
    <property type="match status" value="1"/>
</dbReference>
<dbReference type="Gene3D" id="3.90.70.10">
    <property type="entry name" value="Cysteine proteinases"/>
    <property type="match status" value="1"/>
</dbReference>
<dbReference type="PROSITE" id="PS50990">
    <property type="entry name" value="PEPTIDASE_C39"/>
    <property type="match status" value="1"/>
</dbReference>
<dbReference type="GO" id="GO:0005524">
    <property type="term" value="F:ATP binding"/>
    <property type="evidence" value="ECO:0007669"/>
    <property type="project" value="UniProtKB-KW"/>
</dbReference>
<feature type="domain" description="Peptidase C39" evidence="13">
    <location>
        <begin position="1"/>
        <end position="118"/>
    </location>
</feature>
<dbReference type="Gene3D" id="1.20.1560.10">
    <property type="entry name" value="ABC transporter type 1, transmembrane domain"/>
    <property type="match status" value="1"/>
</dbReference>
<evidence type="ECO:0000256" key="6">
    <source>
        <dbReference type="ARBA" id="ARBA00022801"/>
    </source>
</evidence>
<dbReference type="SMART" id="SM00382">
    <property type="entry name" value="AAA"/>
    <property type="match status" value="1"/>
</dbReference>
<dbReference type="AlphaFoldDB" id="A0A173ZIQ7"/>
<keyword evidence="7 14" id="KW-0067">ATP-binding</keyword>
<dbReference type="InterPro" id="IPR027417">
    <property type="entry name" value="P-loop_NTPase"/>
</dbReference>
<dbReference type="PROSITE" id="PS50929">
    <property type="entry name" value="ABC_TM1F"/>
    <property type="match status" value="1"/>
</dbReference>
<name>A0A173ZIQ7_PHOVU</name>
<feature type="transmembrane region" description="Helical" evidence="10">
    <location>
        <begin position="268"/>
        <end position="291"/>
    </location>
</feature>
<evidence type="ECO:0000256" key="8">
    <source>
        <dbReference type="ARBA" id="ARBA00022989"/>
    </source>
</evidence>
<dbReference type="GO" id="GO:0015421">
    <property type="term" value="F:ABC-type oligopeptide transporter activity"/>
    <property type="evidence" value="ECO:0007669"/>
    <property type="project" value="TreeGrafter"/>
</dbReference>
<dbReference type="Gene3D" id="3.40.50.300">
    <property type="entry name" value="P-loop containing nucleotide triphosphate hydrolases"/>
    <property type="match status" value="1"/>
</dbReference>
<evidence type="ECO:0000256" key="9">
    <source>
        <dbReference type="ARBA" id="ARBA00023136"/>
    </source>
</evidence>
<evidence type="ECO:0000256" key="7">
    <source>
        <dbReference type="ARBA" id="ARBA00022840"/>
    </source>
</evidence>
<evidence type="ECO:0000259" key="13">
    <source>
        <dbReference type="PROSITE" id="PS50990"/>
    </source>
</evidence>
<keyword evidence="6" id="KW-0378">Hydrolase</keyword>
<comment type="subcellular location">
    <subcellularLocation>
        <location evidence="1">Cell membrane</location>
        <topology evidence="1">Multi-pass membrane protein</topology>
    </subcellularLocation>
</comment>
<evidence type="ECO:0000259" key="11">
    <source>
        <dbReference type="PROSITE" id="PS50893"/>
    </source>
</evidence>
<dbReference type="InterPro" id="IPR005074">
    <property type="entry name" value="Peptidase_C39"/>
</dbReference>
<evidence type="ECO:0000259" key="12">
    <source>
        <dbReference type="PROSITE" id="PS50929"/>
    </source>
</evidence>
<keyword evidence="4 10" id="KW-0812">Transmembrane</keyword>
<organism evidence="14 15">
    <name type="scientific">Phocaeicola vulgatus</name>
    <name type="common">Bacteroides vulgatus</name>
    <dbReference type="NCBI Taxonomy" id="821"/>
    <lineage>
        <taxon>Bacteria</taxon>
        <taxon>Pseudomonadati</taxon>
        <taxon>Bacteroidota</taxon>
        <taxon>Bacteroidia</taxon>
        <taxon>Bacteroidales</taxon>
        <taxon>Bacteroidaceae</taxon>
        <taxon>Phocaeicola</taxon>
    </lineage>
</organism>
<evidence type="ECO:0000256" key="1">
    <source>
        <dbReference type="ARBA" id="ARBA00004651"/>
    </source>
</evidence>
<keyword evidence="2" id="KW-0813">Transport</keyword>
<keyword evidence="9 10" id="KW-0472">Membrane</keyword>
<dbReference type="FunFam" id="3.40.50.300:FF:000299">
    <property type="entry name" value="ABC transporter ATP-binding protein/permease"/>
    <property type="match status" value="1"/>
</dbReference>
<dbReference type="InterPro" id="IPR036640">
    <property type="entry name" value="ABC1_TM_sf"/>
</dbReference>
<dbReference type="CDD" id="cd18571">
    <property type="entry name" value="ABC_6TM_peptidase_like"/>
    <property type="match status" value="1"/>
</dbReference>
<dbReference type="GO" id="GO:0008233">
    <property type="term" value="F:peptidase activity"/>
    <property type="evidence" value="ECO:0007669"/>
    <property type="project" value="InterPro"/>
</dbReference>
<dbReference type="GO" id="GO:0016887">
    <property type="term" value="F:ATP hydrolysis activity"/>
    <property type="evidence" value="ECO:0007669"/>
    <property type="project" value="InterPro"/>
</dbReference>
<dbReference type="GO" id="GO:0006508">
    <property type="term" value="P:proteolysis"/>
    <property type="evidence" value="ECO:0007669"/>
    <property type="project" value="InterPro"/>
</dbReference>
<dbReference type="InterPro" id="IPR039421">
    <property type="entry name" value="Type_1_exporter"/>
</dbReference>
<keyword evidence="5" id="KW-0547">Nucleotide-binding</keyword>
<dbReference type="InterPro" id="IPR003439">
    <property type="entry name" value="ABC_transporter-like_ATP-bd"/>
</dbReference>
<feature type="transmembrane region" description="Helical" evidence="10">
    <location>
        <begin position="157"/>
        <end position="182"/>
    </location>
</feature>
<dbReference type="Pfam" id="PF00664">
    <property type="entry name" value="ABC_membrane"/>
    <property type="match status" value="1"/>
</dbReference>
<dbReference type="PROSITE" id="PS50893">
    <property type="entry name" value="ABC_TRANSPORTER_2"/>
    <property type="match status" value="1"/>
</dbReference>
<protein>
    <submittedName>
        <fullName evidence="14">Putative hemolysin secretion transport system ATP-binding protein</fullName>
    </submittedName>
</protein>
<feature type="transmembrane region" description="Helical" evidence="10">
    <location>
        <begin position="194"/>
        <end position="215"/>
    </location>
</feature>
<reference evidence="14 15" key="1">
    <citation type="submission" date="2015-09" db="EMBL/GenBank/DDBJ databases">
        <authorList>
            <consortium name="Pathogen Informatics"/>
        </authorList>
    </citation>
    <scope>NUCLEOTIDE SEQUENCE [LARGE SCALE GENOMIC DNA]</scope>
    <source>
        <strain evidence="14 15">2789STDY5834842</strain>
    </source>
</reference>
<dbReference type="EMBL" id="CYZI01000002">
    <property type="protein sequence ID" value="CUN75366.1"/>
    <property type="molecule type" value="Genomic_DNA"/>
</dbReference>
<evidence type="ECO:0000313" key="14">
    <source>
        <dbReference type="EMBL" id="CUN75366.1"/>
    </source>
</evidence>
<sequence>MDCGPTCLQMIAEYYGQYYSLQTLREKSYLTRNGSSLKGISSAAKSIGFKTESVWMNWEQLIQNTHLPCIIHWDNNHFIVVYSIKSENKILVADPAFGKLTYNKDDFLKHWITDKKNNVGIVFQLKPTSKFYENKPDTRKDFPFKRLFKYLKPHKKYLCFLMTALTIGCFLNLSLPFLTQAIVDIGITTQENSIILIICIAQLMLIAGQLGNELFQSWLMLHMTQRISITFISDFLNKLMKLPIAFFDTKLTGDIMQRISDNNKIQKFLTSTLISSVFSFVTFTVFSIVIGRYSLKIFLFFLIGSSIYVIWILSFLKKCRVLNFREFREASSNQSNLVQLVTSMQEIKLNNCERGKRWEWENIQFKLYQINIKSLVIAQLQGAGGAFINQIKNVIISYLAATSVVKGEMTLGMMIAIQYVLGQLNTPLNQFLNFIKESQEAKISLERINEIYDKPDEEPVGVSKITNIPSCSNIIFQNVTFCYGNPEAEKALKNINLIIEAGKVTAIVGTSGSGKTTLLKLLLGFYHPTSGIVCIGEKSLTDYSEKYWRRCCGVVMQEGFIFSDSIAKNIGIIDEELDYDRLHYAARLANIDSFINSLPLGYETKIGSEGCGLSNGQKQRILIARAIYKNPNYIFLDEATNSLDTTNETIIMENLQKFYSGRTVVIVAHRLSTVRNADKIIVLHHGEIVEVGTHETLISHQGVYYQLIENQLELNKNV</sequence>